<dbReference type="OrthoDB" id="1862401at2759"/>
<organism evidence="2 3">
    <name type="scientific">Vitis vinifera</name>
    <name type="common">Grape</name>
    <dbReference type="NCBI Taxonomy" id="29760"/>
    <lineage>
        <taxon>Eukaryota</taxon>
        <taxon>Viridiplantae</taxon>
        <taxon>Streptophyta</taxon>
        <taxon>Embryophyta</taxon>
        <taxon>Tracheophyta</taxon>
        <taxon>Spermatophyta</taxon>
        <taxon>Magnoliopsida</taxon>
        <taxon>eudicotyledons</taxon>
        <taxon>Gunneridae</taxon>
        <taxon>Pentapetalae</taxon>
        <taxon>rosids</taxon>
        <taxon>Vitales</taxon>
        <taxon>Vitaceae</taxon>
        <taxon>Viteae</taxon>
        <taxon>Vitis</taxon>
    </lineage>
</organism>
<comment type="similarity">
    <text evidence="1">Belongs to the plant acyltransferase family.</text>
</comment>
<dbReference type="GO" id="GO:0016747">
    <property type="term" value="F:acyltransferase activity, transferring groups other than amino-acyl groups"/>
    <property type="evidence" value="ECO:0000318"/>
    <property type="project" value="GO_Central"/>
</dbReference>
<dbReference type="Pfam" id="PF02458">
    <property type="entry name" value="Transferase"/>
    <property type="match status" value="1"/>
</dbReference>
<dbReference type="EMBL" id="FN595227">
    <property type="protein sequence ID" value="CBI19276.3"/>
    <property type="molecule type" value="Genomic_DNA"/>
</dbReference>
<evidence type="ECO:0000313" key="3">
    <source>
        <dbReference type="Proteomes" id="UP000009183"/>
    </source>
</evidence>
<evidence type="ECO:0000313" key="2">
    <source>
        <dbReference type="EMBL" id="CBI19276.3"/>
    </source>
</evidence>
<evidence type="ECO:0008006" key="4">
    <source>
        <dbReference type="Google" id="ProtNLM"/>
    </source>
</evidence>
<dbReference type="AlphaFoldDB" id="E0CRX2"/>
<dbReference type="PaxDb" id="29760-VIT_18s0001g07640.t01"/>
<dbReference type="InterPro" id="IPR023213">
    <property type="entry name" value="CAT-like_dom_sf"/>
</dbReference>
<proteinExistence type="inferred from homology"/>
<dbReference type="PANTHER" id="PTHR31642">
    <property type="entry name" value="TRICHOTHECENE 3-O-ACETYLTRANSFERASE"/>
    <property type="match status" value="1"/>
</dbReference>
<dbReference type="InParanoid" id="E0CRX2"/>
<dbReference type="FunCoup" id="E0CRX2">
    <property type="interactions" value="120"/>
</dbReference>
<dbReference type="PANTHER" id="PTHR31642:SF259">
    <property type="entry name" value="PROTEIN ECERIFERUM 2"/>
    <property type="match status" value="1"/>
</dbReference>
<dbReference type="Gene3D" id="3.30.559.10">
    <property type="entry name" value="Chloramphenicol acetyltransferase-like domain"/>
    <property type="match status" value="2"/>
</dbReference>
<dbReference type="Proteomes" id="UP000009183">
    <property type="component" value="Chromosome 18"/>
</dbReference>
<gene>
    <name evidence="2" type="ordered locus">VIT_18s0001g07640</name>
</gene>
<keyword evidence="3" id="KW-1185">Reference proteome</keyword>
<dbReference type="OMA" id="VFLQFTW"/>
<protein>
    <recommendedName>
        <fullName evidence="4">Protein ECERIFERUM 2</fullName>
    </recommendedName>
</protein>
<sequence>MVSDGGEGSVYGFRLSSVVPATVTGEDKVHGLSNMDLAMKLHYLKGVYFFRREAVEGLTISDLKEPMFEWLKLYYPTSGRIRRSESGRPMIRCNDGGVRIVEAQCDKSVDEWMAMEDHDIHNCLTYDQVLGPDLAFSPLVFIQLTWFKCGAMSVGLSWAHVLGDVVSASDFINMWGSIMADHAPPRSLGTNPTSPKPQFHQKLSQKPFSLKMTHPIGDHWLLPRANHPRMGTRYFHVTLDQLKRLLSAHSGPHAQSQPFQLLSAIMWKTLAKIQGESEPKIVTVCRNSYGERGDDEILKNAMVVSRVEADIGVAEADVSDLAKLIAEKTVCENGMIEETVGGDDGKSDFIVYGANLTFVNLEEVKLFGLEIQGHKPVWASYSIGGVGDEGAFLVLPAPDGDGGRTVTAILPENQLAWLRRELKDEWEKNRANIYAILHSVWMAGNNKKNKSYKKIHVCVIWVLLNTKKHIC</sequence>
<dbReference type="HOGENOM" id="CLU_049517_0_0_1"/>
<reference evidence="3" key="1">
    <citation type="journal article" date="2007" name="Nature">
        <title>The grapevine genome sequence suggests ancestral hexaploidization in major angiosperm phyla.</title>
        <authorList>
            <consortium name="The French-Italian Public Consortium for Grapevine Genome Characterization."/>
            <person name="Jaillon O."/>
            <person name="Aury J.-M."/>
            <person name="Noel B."/>
            <person name="Policriti A."/>
            <person name="Clepet C."/>
            <person name="Casagrande A."/>
            <person name="Choisne N."/>
            <person name="Aubourg S."/>
            <person name="Vitulo N."/>
            <person name="Jubin C."/>
            <person name="Vezzi A."/>
            <person name="Legeai F."/>
            <person name="Hugueney P."/>
            <person name="Dasilva C."/>
            <person name="Horner D."/>
            <person name="Mica E."/>
            <person name="Jublot D."/>
            <person name="Poulain J."/>
            <person name="Bruyere C."/>
            <person name="Billault A."/>
            <person name="Segurens B."/>
            <person name="Gouyvenoux M."/>
            <person name="Ugarte E."/>
            <person name="Cattonaro F."/>
            <person name="Anthouard V."/>
            <person name="Vico V."/>
            <person name="Del Fabbro C."/>
            <person name="Alaux M."/>
            <person name="Di Gaspero G."/>
            <person name="Dumas V."/>
            <person name="Felice N."/>
            <person name="Paillard S."/>
            <person name="Juman I."/>
            <person name="Moroldo M."/>
            <person name="Scalabrin S."/>
            <person name="Canaguier A."/>
            <person name="Le Clainche I."/>
            <person name="Malacrida G."/>
            <person name="Durand E."/>
            <person name="Pesole G."/>
            <person name="Laucou V."/>
            <person name="Chatelet P."/>
            <person name="Merdinoglu D."/>
            <person name="Delledonne M."/>
            <person name="Pezzotti M."/>
            <person name="Lecharny A."/>
            <person name="Scarpelli C."/>
            <person name="Artiguenave F."/>
            <person name="Pe M.E."/>
            <person name="Valle G."/>
            <person name="Morgante M."/>
            <person name="Caboche M."/>
            <person name="Adam-Blondon A.-F."/>
            <person name="Weissenbach J."/>
            <person name="Quetier F."/>
            <person name="Wincker P."/>
        </authorList>
    </citation>
    <scope>NUCLEOTIDE SEQUENCE [LARGE SCALE GENOMIC DNA]</scope>
    <source>
        <strain evidence="3">cv. Pinot noir / PN40024</strain>
    </source>
</reference>
<name>E0CRX2_VITVI</name>
<evidence type="ECO:0000256" key="1">
    <source>
        <dbReference type="ARBA" id="ARBA00009861"/>
    </source>
</evidence>
<dbReference type="InterPro" id="IPR050317">
    <property type="entry name" value="Plant_Fungal_Acyltransferase"/>
</dbReference>
<dbReference type="eggNOG" id="ENOG502QQYP">
    <property type="taxonomic scope" value="Eukaryota"/>
</dbReference>
<accession>E0CRX2</accession>
<dbReference type="STRING" id="29760.E0CRX2"/>